<organism evidence="1 2">
    <name type="scientific">Persea americana</name>
    <name type="common">Avocado</name>
    <dbReference type="NCBI Taxonomy" id="3435"/>
    <lineage>
        <taxon>Eukaryota</taxon>
        <taxon>Viridiplantae</taxon>
        <taxon>Streptophyta</taxon>
        <taxon>Embryophyta</taxon>
        <taxon>Tracheophyta</taxon>
        <taxon>Spermatophyta</taxon>
        <taxon>Magnoliopsida</taxon>
        <taxon>Magnoliidae</taxon>
        <taxon>Laurales</taxon>
        <taxon>Lauraceae</taxon>
        <taxon>Persea</taxon>
    </lineage>
</organism>
<evidence type="ECO:0000313" key="2">
    <source>
        <dbReference type="Proteomes" id="UP001234297"/>
    </source>
</evidence>
<reference evidence="1 2" key="1">
    <citation type="journal article" date="2022" name="Hortic Res">
        <title>A haplotype resolved chromosomal level avocado genome allows analysis of novel avocado genes.</title>
        <authorList>
            <person name="Nath O."/>
            <person name="Fletcher S.J."/>
            <person name="Hayward A."/>
            <person name="Shaw L.M."/>
            <person name="Masouleh A.K."/>
            <person name="Furtado A."/>
            <person name="Henry R.J."/>
            <person name="Mitter N."/>
        </authorList>
    </citation>
    <scope>NUCLEOTIDE SEQUENCE [LARGE SCALE GENOMIC DNA]</scope>
    <source>
        <strain evidence="2">cv. Hass</strain>
    </source>
</reference>
<accession>A0ACC2M978</accession>
<name>A0ACC2M978_PERAE</name>
<gene>
    <name evidence="1" type="ORF">MRB53_018889</name>
</gene>
<proteinExistence type="predicted"/>
<protein>
    <submittedName>
        <fullName evidence="1">Uncharacterized protein</fullName>
    </submittedName>
</protein>
<dbReference type="Proteomes" id="UP001234297">
    <property type="component" value="Chromosome 5"/>
</dbReference>
<evidence type="ECO:0000313" key="1">
    <source>
        <dbReference type="EMBL" id="KAJ8642195.1"/>
    </source>
</evidence>
<dbReference type="EMBL" id="CM056813">
    <property type="protein sequence ID" value="KAJ8642195.1"/>
    <property type="molecule type" value="Genomic_DNA"/>
</dbReference>
<keyword evidence="2" id="KW-1185">Reference proteome</keyword>
<comment type="caution">
    <text evidence="1">The sequence shown here is derived from an EMBL/GenBank/DDBJ whole genome shotgun (WGS) entry which is preliminary data.</text>
</comment>
<sequence length="191" mass="21613">MPPCGLYRTLAYSLFGSTLVKDGNHHLLFHASDSLGKEKMKAVNGSLVSSQPITLSKAARALSTFLSTETGASQALSSYLKRSSSSFDELFHFHRNLKSPKPHTSPSPTNHKKIHGNHLITDDDGENHIKDLPSTERRPSFNLDEERGDNGERKIRKKKRRREVLNEKAIYGVKDEDEDEEEEEKEDQRGR</sequence>